<dbReference type="InterPro" id="IPR024768">
    <property type="entry name" value="Marf1"/>
</dbReference>
<comment type="caution">
    <text evidence="2">The sequence shown here is derived from an EMBL/GenBank/DDBJ whole genome shotgun (WGS) entry which is preliminary data.</text>
</comment>
<dbReference type="CDD" id="cd10910">
    <property type="entry name" value="PIN_limkain_b1_N_like"/>
    <property type="match status" value="1"/>
</dbReference>
<evidence type="ECO:0000313" key="2">
    <source>
        <dbReference type="EMBL" id="KAG7596098.1"/>
    </source>
</evidence>
<feature type="region of interest" description="Disordered" evidence="1">
    <location>
        <begin position="171"/>
        <end position="202"/>
    </location>
</feature>
<gene>
    <name evidence="2" type="ORF">ISN44_As06g006000</name>
</gene>
<evidence type="ECO:0000256" key="1">
    <source>
        <dbReference type="SAM" id="MobiDB-lite"/>
    </source>
</evidence>
<sequence>MKRILRKLGYNGPVTITAVVSLAKVPRDILEAVSSTGISLYHEFYSRKSMVSCFLGHGILNPRPSTMMVISRPPVYIPPRFYSNISRRRENRYNSIFPFPLESPREASSTLWKNFLLADPGPLDEEDSCSETPGPASWLCSVCRRIGCGPGIAGQGVDNFITHISTREHELNRRRSITPKGDRNNSRLKERDMCKEEHKKMI</sequence>
<name>A0A8T2C7G8_ARASU</name>
<dbReference type="PANTHER" id="PTHR14379">
    <property type="entry name" value="LIMKAIN B LKAP"/>
    <property type="match status" value="1"/>
</dbReference>
<feature type="compositionally biased region" description="Basic and acidic residues" evidence="1">
    <location>
        <begin position="180"/>
        <end position="202"/>
    </location>
</feature>
<reference evidence="2 3" key="1">
    <citation type="submission" date="2020-12" db="EMBL/GenBank/DDBJ databases">
        <title>Concerted genomic and epigenomic changes stabilize Arabidopsis allopolyploids.</title>
        <authorList>
            <person name="Chen Z."/>
        </authorList>
    </citation>
    <scope>NUCLEOTIDE SEQUENCE [LARGE SCALE GENOMIC DNA]</scope>
    <source>
        <strain evidence="2">As9502</strain>
        <tissue evidence="2">Leaf</tissue>
    </source>
</reference>
<dbReference type="GO" id="GO:0005777">
    <property type="term" value="C:peroxisome"/>
    <property type="evidence" value="ECO:0007669"/>
    <property type="project" value="InterPro"/>
</dbReference>
<keyword evidence="3" id="KW-1185">Reference proteome</keyword>
<dbReference type="EMBL" id="JAEFBJ010000006">
    <property type="protein sequence ID" value="KAG7596098.1"/>
    <property type="molecule type" value="Genomic_DNA"/>
</dbReference>
<dbReference type="OrthoDB" id="1105783at2759"/>
<organism evidence="2 3">
    <name type="scientific">Arabidopsis suecica</name>
    <name type="common">Swedish thale-cress</name>
    <name type="synonym">Cardaminopsis suecica</name>
    <dbReference type="NCBI Taxonomy" id="45249"/>
    <lineage>
        <taxon>Eukaryota</taxon>
        <taxon>Viridiplantae</taxon>
        <taxon>Streptophyta</taxon>
        <taxon>Embryophyta</taxon>
        <taxon>Tracheophyta</taxon>
        <taxon>Spermatophyta</taxon>
        <taxon>Magnoliopsida</taxon>
        <taxon>eudicotyledons</taxon>
        <taxon>Gunneridae</taxon>
        <taxon>Pentapetalae</taxon>
        <taxon>rosids</taxon>
        <taxon>malvids</taxon>
        <taxon>Brassicales</taxon>
        <taxon>Brassicaceae</taxon>
        <taxon>Camelineae</taxon>
        <taxon>Arabidopsis</taxon>
    </lineage>
</organism>
<protein>
    <submittedName>
        <fullName evidence="2">Uncharacterized protein</fullName>
    </submittedName>
</protein>
<accession>A0A8T2C7G8</accession>
<dbReference type="AlphaFoldDB" id="A0A8T2C7G8"/>
<evidence type="ECO:0000313" key="3">
    <source>
        <dbReference type="Proteomes" id="UP000694251"/>
    </source>
</evidence>
<proteinExistence type="predicted"/>
<dbReference type="GO" id="GO:0010468">
    <property type="term" value="P:regulation of gene expression"/>
    <property type="evidence" value="ECO:0007669"/>
    <property type="project" value="InterPro"/>
</dbReference>
<dbReference type="Proteomes" id="UP000694251">
    <property type="component" value="Chromosome 6"/>
</dbReference>
<dbReference type="PANTHER" id="PTHR14379:SF19">
    <property type="entry name" value="ENDONUCLEASE OR GLYCOSYL HYDROLASE-RELATED"/>
    <property type="match status" value="1"/>
</dbReference>